<name>A0ABN7RKA0_OIKDI</name>
<keyword evidence="2" id="KW-0808">Transferase</keyword>
<dbReference type="SUPFAM" id="SSF52540">
    <property type="entry name" value="P-loop containing nucleoside triphosphate hydrolases"/>
    <property type="match status" value="1"/>
</dbReference>
<reference evidence="4 5" key="1">
    <citation type="submission" date="2021-04" db="EMBL/GenBank/DDBJ databases">
        <authorList>
            <person name="Bliznina A."/>
        </authorList>
    </citation>
    <scope>NUCLEOTIDE SEQUENCE [LARGE SCALE GENOMIC DNA]</scope>
</reference>
<sequence>MILDCEMRAVNEDTCELATRIGSENEFDIFPLVSFPGSGNTWTRMLLEKSTGIFTGSIYNDRSLYENGFLGELTNPTYGSTLFQKAHTTEDKSLSSAKGYLFLIRNPFDATVAEFKRRKGKSHTSTVSESVFKANDWKKQGTSMLTRWRSLILQIIKKKEQDLPVHIFFYENLKINATEEMAKILDFIEDRKYYIVPDRERRLKCLEKNLKQTEKFHRPKKQPSFEYFTNAMIEKGNQLINEIHDLLAGNSLPLFEKQNYLRKKAENEVTGETKKNFFSKIPLTADLSLWKTSTTFKGIIDKWLKINRVFNEIEKPQMGPQGGCFPAQFDERCWEGNKRHDPVLGISYHFRWNMDYLPSIFDSNRERVKIFTTIRDPLATFRSTYNYFYQNSNGCEYPCWGAPFKTFLSDFVKDNNKRPYPPIEKFLDILPKAYNSSVPFAYRVSNPQSFELGMDFDKINDITYKMEDEIKRAKKIFSSCAKGVIDCSANKLVINREPPKTQIVTTPELKLSEYIDIIENGNGACTNPGHPYTNAKMLYETGTWNYLHLSGKNCGVDEILATNLDTQVPLTAEFQEKYHKIIQ</sequence>
<dbReference type="PANTHER" id="PTHR45964">
    <property type="entry name" value="WSCD FAMILY MEMBER CG9164"/>
    <property type="match status" value="1"/>
</dbReference>
<evidence type="ECO:0000256" key="1">
    <source>
        <dbReference type="ARBA" id="ARBA00010236"/>
    </source>
</evidence>
<accession>A0ABN7RKA0</accession>
<dbReference type="InterPro" id="IPR000863">
    <property type="entry name" value="Sulfotransferase_dom"/>
</dbReference>
<organism evidence="4 5">
    <name type="scientific">Oikopleura dioica</name>
    <name type="common">Tunicate</name>
    <dbReference type="NCBI Taxonomy" id="34765"/>
    <lineage>
        <taxon>Eukaryota</taxon>
        <taxon>Metazoa</taxon>
        <taxon>Chordata</taxon>
        <taxon>Tunicata</taxon>
        <taxon>Appendicularia</taxon>
        <taxon>Copelata</taxon>
        <taxon>Oikopleuridae</taxon>
        <taxon>Oikopleura</taxon>
    </lineage>
</organism>
<keyword evidence="5" id="KW-1185">Reference proteome</keyword>
<evidence type="ECO:0000259" key="3">
    <source>
        <dbReference type="Pfam" id="PF00685"/>
    </source>
</evidence>
<dbReference type="Gene3D" id="3.40.50.300">
    <property type="entry name" value="P-loop containing nucleotide triphosphate hydrolases"/>
    <property type="match status" value="2"/>
</dbReference>
<comment type="similarity">
    <text evidence="1">Belongs to the WSCD family.</text>
</comment>
<comment type="similarity">
    <text evidence="2">Belongs to the sulfotransferase 1 family.</text>
</comment>
<dbReference type="InterPro" id="IPR027417">
    <property type="entry name" value="P-loop_NTPase"/>
</dbReference>
<proteinExistence type="inferred from homology"/>
<dbReference type="EC" id="2.8.2.-" evidence="2"/>
<feature type="domain" description="Sulfotransferase" evidence="3">
    <location>
        <begin position="96"/>
        <end position="191"/>
    </location>
</feature>
<dbReference type="EMBL" id="OU015568">
    <property type="protein sequence ID" value="CAG5077142.1"/>
    <property type="molecule type" value="Genomic_DNA"/>
</dbReference>
<evidence type="ECO:0000313" key="5">
    <source>
        <dbReference type="Proteomes" id="UP001158576"/>
    </source>
</evidence>
<dbReference type="PANTHER" id="PTHR45964:SF9">
    <property type="entry name" value="SULFOTRANSFERASE"/>
    <property type="match status" value="1"/>
</dbReference>
<dbReference type="Pfam" id="PF00685">
    <property type="entry name" value="Sulfotransfer_1"/>
    <property type="match status" value="1"/>
</dbReference>
<gene>
    <name evidence="4" type="ORF">OKIOD_LOCUS196</name>
</gene>
<dbReference type="Proteomes" id="UP001158576">
    <property type="component" value="Chromosome PAR"/>
</dbReference>
<evidence type="ECO:0000313" key="4">
    <source>
        <dbReference type="EMBL" id="CAG5077142.1"/>
    </source>
</evidence>
<evidence type="ECO:0000256" key="2">
    <source>
        <dbReference type="RuleBase" id="RU361155"/>
    </source>
</evidence>
<dbReference type="InterPro" id="IPR051589">
    <property type="entry name" value="Sialate-O-sulfotransferase"/>
</dbReference>
<protein>
    <recommendedName>
        <fullName evidence="2">Sulfotransferase</fullName>
        <ecNumber evidence="2">2.8.2.-</ecNumber>
    </recommendedName>
</protein>